<gene>
    <name evidence="1" type="ORF">I593_02316</name>
</gene>
<evidence type="ECO:0000313" key="1">
    <source>
        <dbReference type="EMBL" id="EOR06449.1"/>
    </source>
</evidence>
<name>R9AW19_9GAMM</name>
<accession>R9AW19</accession>
<dbReference type="AlphaFoldDB" id="R9AW19"/>
<dbReference type="EMBL" id="AQFM01000039">
    <property type="protein sequence ID" value="EOR06449.1"/>
    <property type="molecule type" value="Genomic_DNA"/>
</dbReference>
<dbReference type="Proteomes" id="UP000016201">
    <property type="component" value="Unassembled WGS sequence"/>
</dbReference>
<organism evidence="1 2">
    <name type="scientific">Acinetobacter tandoii DSM 14970 = CIP 107469</name>
    <dbReference type="NCBI Taxonomy" id="1120927"/>
    <lineage>
        <taxon>Bacteria</taxon>
        <taxon>Pseudomonadati</taxon>
        <taxon>Pseudomonadota</taxon>
        <taxon>Gammaproteobacteria</taxon>
        <taxon>Moraxellales</taxon>
        <taxon>Moraxellaceae</taxon>
        <taxon>Acinetobacter</taxon>
    </lineage>
</organism>
<dbReference type="eggNOG" id="COG2304">
    <property type="taxonomic scope" value="Bacteria"/>
</dbReference>
<dbReference type="RefSeq" id="WP_016167357.1">
    <property type="nucleotide sequence ID" value="NZ_JHZG01000004.1"/>
</dbReference>
<protein>
    <submittedName>
        <fullName evidence="1">Uncharacterized protein</fullName>
    </submittedName>
</protein>
<comment type="caution">
    <text evidence="1">The sequence shown here is derived from an EMBL/GenBank/DDBJ whole genome shotgun (WGS) entry which is preliminary data.</text>
</comment>
<dbReference type="OrthoDB" id="5917852at2"/>
<dbReference type="PATRIC" id="fig|1120927.3.peg.2249"/>
<proteinExistence type="predicted"/>
<reference evidence="1 2" key="1">
    <citation type="submission" date="2013-03" db="EMBL/GenBank/DDBJ databases">
        <title>The Genome Sequence of Acinetobacter tandoii CIP 107469.</title>
        <authorList>
            <consortium name="The Broad Institute Genome Sequencing Platform"/>
            <consortium name="The Broad Institute Genome Sequencing Center for Infectious Disease"/>
            <person name="Cerqueira G."/>
            <person name="Feldgarden M."/>
            <person name="Courvalin P."/>
            <person name="Perichon B."/>
            <person name="Grillot-Courvalin C."/>
            <person name="Clermont D."/>
            <person name="Rocha E."/>
            <person name="Yoon E.-J."/>
            <person name="Nemec A."/>
            <person name="Walker B."/>
            <person name="Young S.K."/>
            <person name="Zeng Q."/>
            <person name="Gargeya S."/>
            <person name="Fitzgerald M."/>
            <person name="Haas B."/>
            <person name="Abouelleil A."/>
            <person name="Alvarado L."/>
            <person name="Arachchi H.M."/>
            <person name="Berlin A.M."/>
            <person name="Chapman S.B."/>
            <person name="Dewar J."/>
            <person name="Goldberg J."/>
            <person name="Griggs A."/>
            <person name="Gujja S."/>
            <person name="Hansen M."/>
            <person name="Howarth C."/>
            <person name="Imamovic A."/>
            <person name="Larimer J."/>
            <person name="McCowan C."/>
            <person name="Murphy C."/>
            <person name="Neiman D."/>
            <person name="Pearson M."/>
            <person name="Priest M."/>
            <person name="Roberts A."/>
            <person name="Saif S."/>
            <person name="Shea T."/>
            <person name="Sisk P."/>
            <person name="Sykes S."/>
            <person name="Wortman J."/>
            <person name="Nusbaum C."/>
            <person name="Birren B."/>
        </authorList>
    </citation>
    <scope>NUCLEOTIDE SEQUENCE [LARGE SCALE GENOMIC DNA]</scope>
    <source>
        <strain evidence="1 2">CIP 107469</strain>
    </source>
</reference>
<evidence type="ECO:0000313" key="2">
    <source>
        <dbReference type="Proteomes" id="UP000016201"/>
    </source>
</evidence>
<keyword evidence="2" id="KW-1185">Reference proteome</keyword>
<sequence>MGGSSKQVTGYQYFANFLLFIGNPIEKLLGINFDKRGWAIPLLDDQGNPLDVGMINKPNLFGENEGGVTGQIHARYGTANPMPVSFYTDYLAENDLPPLAYPFQSYLAFEDFYLGNSGYMKEMLLWPKRIHIKNDYGLQWYDAKAEVPDLTNIVDYQNNFEINNDVPYQPFTYYFADLEIGYLRDELFRGLPLSDGSGSNDAQGDVSNYKQSILNRVQGSGFLQFEFIKVSYLITYHTVEMDTNFPPGLEIFEHTEEDVSSEYPNTSGFKARRVTYICRSSATDIGLDMHGKYGFDGRFKFNYDFVINNLDNHQTPIYANSGDINPIHKIREILTDDTAMNKPEHNVNVANFVKAADRVWDEGLGISWAITEKSCIDAINELCSHIEAGIRVNRQTGLYEMVLFRDDWFKEDEIHTLAESKIKSISFEVQNADDVVNQLNVSYYDRNNIKNASFSISENASIKNMQGRVNAESSDFPYFMNQRNAAVVAQWKLKQFTTPCWKGSFTTGHNQARKWNRYDIVKLNWSRKGIADLPVRIMNINLGDGIDNTVSIDFVEVVPFSDELTSSVVIDDKIDVTPLPPQPILFKAFELSYFEAVQAHGQRTVDDELAFNPYSGYVAVVAQRSQNNSLNAQMHTDAGTGYENSAVIQYCETAQLDQSIDRLASSFIVKKVGDLASVRIGSQIFINNEIMVFQGFDAASKLLTVKRGALDTIPKIHADNSVLFFADDFVAVDSTEYALGEAIDVKALSTTPSGILDLSGSDTQTVTIHSRAIRPYPPANVKINGQYFPIEIETDLILTWVDRNRSQQTGGEILGWFESGVAIEANTQTYLTLIELDEANLVLASNAVNVTGSSSYTLPMSSMQPATRSVQIVLKTTREGYDSYQYFNHIVELSTFFSAPYNLTAIVNEI</sequence>